<dbReference type="PRINTS" id="PR00096">
    <property type="entry name" value="GATASE"/>
</dbReference>
<dbReference type="GO" id="GO:0005524">
    <property type="term" value="F:ATP binding"/>
    <property type="evidence" value="ECO:0007669"/>
    <property type="project" value="UniProtKB-UniRule"/>
</dbReference>
<dbReference type="PROSITE" id="PS51273">
    <property type="entry name" value="GATASE_TYPE_1"/>
    <property type="match status" value="1"/>
</dbReference>
<comment type="subunit">
    <text evidence="3">Homodimer.</text>
</comment>
<dbReference type="CDD" id="cd01997">
    <property type="entry name" value="GMP_synthase_C"/>
    <property type="match status" value="1"/>
</dbReference>
<dbReference type="InterPro" id="IPR017926">
    <property type="entry name" value="GATASE"/>
</dbReference>
<dbReference type="PANTHER" id="PTHR11922:SF2">
    <property type="entry name" value="GMP SYNTHASE [GLUTAMINE-HYDROLYZING]"/>
    <property type="match status" value="1"/>
</dbReference>
<dbReference type="Proteomes" id="UP000887565">
    <property type="component" value="Unplaced"/>
</dbReference>
<dbReference type="Pfam" id="PF02515">
    <property type="entry name" value="CoA_transf_3"/>
    <property type="match status" value="1"/>
</dbReference>
<dbReference type="SUPFAM" id="SSF54810">
    <property type="entry name" value="GMP synthetase C-terminal dimerisation domain"/>
    <property type="match status" value="2"/>
</dbReference>
<dbReference type="Gene3D" id="3.30.1540.10">
    <property type="entry name" value="formyl-coa transferase, domain 3"/>
    <property type="match status" value="1"/>
</dbReference>
<organism evidence="14 15">
    <name type="scientific">Romanomermis culicivorax</name>
    <name type="common">Nematode worm</name>
    <dbReference type="NCBI Taxonomy" id="13658"/>
    <lineage>
        <taxon>Eukaryota</taxon>
        <taxon>Metazoa</taxon>
        <taxon>Ecdysozoa</taxon>
        <taxon>Nematoda</taxon>
        <taxon>Enoplea</taxon>
        <taxon>Dorylaimia</taxon>
        <taxon>Mermithida</taxon>
        <taxon>Mermithoidea</taxon>
        <taxon>Mermithidae</taxon>
        <taxon>Romanomermis</taxon>
    </lineage>
</organism>
<protein>
    <recommendedName>
        <fullName evidence="4">GMP synthase (glutamine-hydrolyzing)</fullName>
        <ecNumber evidence="4">6.3.5.2</ecNumber>
    </recommendedName>
    <alternativeName>
        <fullName evidence="11">Glutamine amidotransferase</fullName>
    </alternativeName>
</protein>
<dbReference type="WBParaSite" id="nRc.2.0.1.t20271-RA">
    <property type="protein sequence ID" value="nRc.2.0.1.t20271-RA"/>
    <property type="gene ID" value="nRc.2.0.1.g20271"/>
</dbReference>
<dbReference type="InterPro" id="IPR004739">
    <property type="entry name" value="GMP_synth_GATase"/>
</dbReference>
<evidence type="ECO:0000256" key="11">
    <source>
        <dbReference type="ARBA" id="ARBA00031356"/>
    </source>
</evidence>
<dbReference type="Pfam" id="PF00117">
    <property type="entry name" value="GATase"/>
    <property type="match status" value="1"/>
</dbReference>
<dbReference type="PROSITE" id="PS51553">
    <property type="entry name" value="GMPS_ATP_PPASE"/>
    <property type="match status" value="1"/>
</dbReference>
<dbReference type="InterPro" id="IPR025777">
    <property type="entry name" value="GMPS_ATP_PPase_dom"/>
</dbReference>
<dbReference type="GO" id="GO:0005829">
    <property type="term" value="C:cytosol"/>
    <property type="evidence" value="ECO:0007669"/>
    <property type="project" value="TreeGrafter"/>
</dbReference>
<keyword evidence="6 12" id="KW-0547">Nucleotide-binding</keyword>
<feature type="binding site" evidence="12">
    <location>
        <begin position="569"/>
        <end position="575"/>
    </location>
    <ligand>
        <name>ATP</name>
        <dbReference type="ChEBI" id="CHEBI:30616"/>
    </ligand>
</feature>
<evidence type="ECO:0000256" key="7">
    <source>
        <dbReference type="ARBA" id="ARBA00022749"/>
    </source>
</evidence>
<dbReference type="Gene3D" id="3.40.50.10540">
    <property type="entry name" value="Crotonobetainyl-coa:carnitine coa-transferase, domain 1"/>
    <property type="match status" value="1"/>
</dbReference>
<dbReference type="Gene3D" id="3.30.300.10">
    <property type="match status" value="2"/>
</dbReference>
<keyword evidence="10" id="KW-0315">Glutamine amidotransferase</keyword>
<keyword evidence="5" id="KW-0436">Ligase</keyword>
<evidence type="ECO:0000256" key="10">
    <source>
        <dbReference type="ARBA" id="ARBA00022962"/>
    </source>
</evidence>
<evidence type="ECO:0000313" key="15">
    <source>
        <dbReference type="WBParaSite" id="nRc.2.0.1.t20271-RA"/>
    </source>
</evidence>
<comment type="pathway">
    <text evidence="1">Purine metabolism; GMP biosynthesis; GMP from XMP (L-Gln route): step 1/1.</text>
</comment>
<keyword evidence="7 12" id="KW-0332">GMP biosynthesis</keyword>
<name>A0A915J1D4_ROMCU</name>
<feature type="domain" description="GMPS ATP-PPase" evidence="13">
    <location>
        <begin position="540"/>
        <end position="759"/>
    </location>
</feature>
<dbReference type="EC" id="6.3.5.2" evidence="4"/>
<sequence>MFGKICHFQLATKCNVLVENFLPGTMDKMGLGYEDLKKMNEKLIYCSITGYGPRGPYAQRRGYDLIAAAQSGFLHITGPEEGQPCKAGVAVSDLTTGLYAHGAILAALLASGRTGRGCKIDCNLLASQVSLLTNAASNFLNAGRPGRRWGTAHESITPYEVFETKDGGSFAVGALSDEQFRELCKILAVDLHQNVKFESNKSRVENRQLLKRLLTNECVFRNVFLKRTSTEWGEKFENCSAKLAYAPINDMKMALEDDPQVQFLKLVRHLDDHPTVENLKLIGPAVEYDTLENKIRSAPPLLGQHTVEVLKNELKFDDKRIEELLEDHVIECRPGAKMMTDADARPNKVAILDCGSQYGKVIDRRIRELQVESDLLPFDTSADFLRQNYRAVVISGGPRSVYAPDALSCDGRLFENLDGHLPVLGICYGLQLINRHFGGTVEKKSVREDGQHRIELDTNCPLFKGLQPVEDVLLTHGDSIGEPAENLKVCATSGDIIVGVYDPRRQIYGLQFHPEVDLTPGGSQIFHNFLFETANCRPTFNRLARQDLCNAYLARKIIDSKSKVFALCSGGVDSTVLAVVLTNFMKNFKHNLYAVHIDNGFMRLDESTKVERALRSLGVDLRVYRRDYVFLNATTDVFDKTKKMYVKSAPLCLTCDPEVKRKIIGDTFVRLSNQIMLELNLDKENTLLAQGTLRPDLIESASRLVSGQADAIKTHHNDTAMVRQLRDRGLVVEPFQDLHKDEVRELGRSLGLPENLVARQPFPGPGLAIRILCRLEPFVCSQFKETQLLLDALVNFAKSKLKNDNSHVILKLKSCFSVDELDFLNGHNLENLRAYLLPIQAVGVQGDCRSYSYVAALSYDFSNVDSDVKIDEIWSFLFKLAKLIPKALHNVNRVAFVFGKTVEYPILDVTPTLLNTQTIGELRQADEVVSLCLEKFDLTKKISQMPVVMLPVHFDRPPNHPDHPSVRRSICLRPFSTRDFMTGSAIQPSSSRSSLISQKFVTTVTEQLLRECPYVSRVLYDMTCKPPATTEWE</sequence>
<accession>A0A915J1D4</accession>
<evidence type="ECO:0000256" key="9">
    <source>
        <dbReference type="ARBA" id="ARBA00022840"/>
    </source>
</evidence>
<dbReference type="InterPro" id="IPR023606">
    <property type="entry name" value="CoA-Trfase_III_dom_1_sf"/>
</dbReference>
<reference evidence="15" key="1">
    <citation type="submission" date="2022-11" db="UniProtKB">
        <authorList>
            <consortium name="WormBaseParasite"/>
        </authorList>
    </citation>
    <scope>IDENTIFICATION</scope>
</reference>
<evidence type="ECO:0000256" key="1">
    <source>
        <dbReference type="ARBA" id="ARBA00005153"/>
    </source>
</evidence>
<evidence type="ECO:0000256" key="8">
    <source>
        <dbReference type="ARBA" id="ARBA00022755"/>
    </source>
</evidence>
<dbReference type="InterPro" id="IPR044855">
    <property type="entry name" value="CoA-Trfase_III_dom3_sf"/>
</dbReference>
<dbReference type="Pfam" id="PF00958">
    <property type="entry name" value="GMP_synt_C"/>
    <property type="match status" value="1"/>
</dbReference>
<keyword evidence="14" id="KW-1185">Reference proteome</keyword>
<dbReference type="SUPFAM" id="SSF89796">
    <property type="entry name" value="CoA-transferase family III (CaiB/BaiF)"/>
    <property type="match status" value="1"/>
</dbReference>
<dbReference type="Gene3D" id="3.40.50.620">
    <property type="entry name" value="HUPs"/>
    <property type="match status" value="1"/>
</dbReference>
<evidence type="ECO:0000259" key="13">
    <source>
        <dbReference type="PROSITE" id="PS51553"/>
    </source>
</evidence>
<dbReference type="PANTHER" id="PTHR11922">
    <property type="entry name" value="GMP SYNTHASE-RELATED"/>
    <property type="match status" value="1"/>
</dbReference>
<dbReference type="InterPro" id="IPR014729">
    <property type="entry name" value="Rossmann-like_a/b/a_fold"/>
</dbReference>
<dbReference type="Gene3D" id="3.40.50.880">
    <property type="match status" value="1"/>
</dbReference>
<evidence type="ECO:0000256" key="6">
    <source>
        <dbReference type="ARBA" id="ARBA00022741"/>
    </source>
</evidence>
<dbReference type="InterPro" id="IPR001674">
    <property type="entry name" value="GMP_synth_C"/>
</dbReference>
<evidence type="ECO:0000256" key="4">
    <source>
        <dbReference type="ARBA" id="ARBA00012746"/>
    </source>
</evidence>
<dbReference type="FunFam" id="3.40.50.620:FF:000044">
    <property type="entry name" value="GMP synthase [glutamine-hydrolyzing]"/>
    <property type="match status" value="1"/>
</dbReference>
<evidence type="ECO:0000313" key="14">
    <source>
        <dbReference type="Proteomes" id="UP000887565"/>
    </source>
</evidence>
<dbReference type="AlphaFoldDB" id="A0A915J1D4"/>
<comment type="similarity">
    <text evidence="2">Belongs to the CoA-transferase III family.</text>
</comment>
<evidence type="ECO:0000256" key="5">
    <source>
        <dbReference type="ARBA" id="ARBA00022598"/>
    </source>
</evidence>
<evidence type="ECO:0000256" key="12">
    <source>
        <dbReference type="PROSITE-ProRule" id="PRU00886"/>
    </source>
</evidence>
<evidence type="ECO:0000256" key="2">
    <source>
        <dbReference type="ARBA" id="ARBA00008383"/>
    </source>
</evidence>
<dbReference type="InterPro" id="IPR029062">
    <property type="entry name" value="Class_I_gatase-like"/>
</dbReference>
<dbReference type="GO" id="GO:0003921">
    <property type="term" value="F:GMP synthase activity"/>
    <property type="evidence" value="ECO:0007669"/>
    <property type="project" value="InterPro"/>
</dbReference>
<keyword evidence="9 12" id="KW-0067">ATP-binding</keyword>
<dbReference type="SUPFAM" id="SSF52317">
    <property type="entry name" value="Class I glutamine amidotransferase-like"/>
    <property type="match status" value="1"/>
</dbReference>
<evidence type="ECO:0000256" key="3">
    <source>
        <dbReference type="ARBA" id="ARBA00011738"/>
    </source>
</evidence>
<dbReference type="SUPFAM" id="SSF52402">
    <property type="entry name" value="Adenine nucleotide alpha hydrolases-like"/>
    <property type="match status" value="1"/>
</dbReference>
<dbReference type="InterPro" id="IPR003673">
    <property type="entry name" value="CoA-Trfase_fam_III"/>
</dbReference>
<dbReference type="OMA" id="HIVHRHP"/>
<proteinExistence type="inferred from homology"/>
<dbReference type="CDD" id="cd01742">
    <property type="entry name" value="GATase1_GMP_Synthase"/>
    <property type="match status" value="1"/>
</dbReference>
<dbReference type="PRINTS" id="PR00097">
    <property type="entry name" value="ANTSNTHASEII"/>
</dbReference>
<keyword evidence="8 12" id="KW-0658">Purine biosynthesis</keyword>